<accession>A0A1K2I022</accession>
<dbReference type="GO" id="GO:0006751">
    <property type="term" value="P:glutathione catabolic process"/>
    <property type="evidence" value="ECO:0007669"/>
    <property type="project" value="InterPro"/>
</dbReference>
<name>A0A1K2I022_9HYPH</name>
<organism evidence="3 4">
    <name type="scientific">Devosia enhydra</name>
    <dbReference type="NCBI Taxonomy" id="665118"/>
    <lineage>
        <taxon>Bacteria</taxon>
        <taxon>Pseudomonadati</taxon>
        <taxon>Pseudomonadota</taxon>
        <taxon>Alphaproteobacteria</taxon>
        <taxon>Hyphomicrobiales</taxon>
        <taxon>Devosiaceae</taxon>
        <taxon>Devosia</taxon>
    </lineage>
</organism>
<dbReference type="GO" id="GO:0005737">
    <property type="term" value="C:cytoplasm"/>
    <property type="evidence" value="ECO:0007669"/>
    <property type="project" value="TreeGrafter"/>
</dbReference>
<dbReference type="InterPro" id="IPR013024">
    <property type="entry name" value="GGCT-like"/>
</dbReference>
<evidence type="ECO:0000313" key="4">
    <source>
        <dbReference type="Proteomes" id="UP000183447"/>
    </source>
</evidence>
<dbReference type="Proteomes" id="UP000183447">
    <property type="component" value="Unassembled WGS sequence"/>
</dbReference>
<dbReference type="PANTHER" id="PTHR12192">
    <property type="entry name" value="CATION TRANSPORT PROTEIN CHAC-RELATED"/>
    <property type="match status" value="1"/>
</dbReference>
<dbReference type="EC" id="4.3.2.7" evidence="1"/>
<evidence type="ECO:0000256" key="1">
    <source>
        <dbReference type="ARBA" id="ARBA00012344"/>
    </source>
</evidence>
<dbReference type="EMBL" id="FPKU01000002">
    <property type="protein sequence ID" value="SFZ85741.1"/>
    <property type="molecule type" value="Genomic_DNA"/>
</dbReference>
<dbReference type="SUPFAM" id="SSF110857">
    <property type="entry name" value="Gamma-glutamyl cyclotransferase-like"/>
    <property type="match status" value="1"/>
</dbReference>
<dbReference type="STRING" id="665118.SAMN02983003_2910"/>
<protein>
    <recommendedName>
        <fullName evidence="1">glutathione-specific gamma-glutamylcyclotransferase</fullName>
        <ecNumber evidence="1">4.3.2.7</ecNumber>
    </recommendedName>
</protein>
<dbReference type="CDD" id="cd06661">
    <property type="entry name" value="GGCT_like"/>
    <property type="match status" value="1"/>
</dbReference>
<keyword evidence="4" id="KW-1185">Reference proteome</keyword>
<dbReference type="Gene3D" id="3.10.490.10">
    <property type="entry name" value="Gamma-glutamyl cyclotransferase-like"/>
    <property type="match status" value="1"/>
</dbReference>
<reference evidence="3 4" key="1">
    <citation type="submission" date="2016-11" db="EMBL/GenBank/DDBJ databases">
        <authorList>
            <person name="Jaros S."/>
            <person name="Januszkiewicz K."/>
            <person name="Wedrychowicz H."/>
        </authorList>
    </citation>
    <scope>NUCLEOTIDE SEQUENCE [LARGE SCALE GENOMIC DNA]</scope>
    <source>
        <strain evidence="3 4">ATCC 23634</strain>
    </source>
</reference>
<dbReference type="InterPro" id="IPR006840">
    <property type="entry name" value="ChaC"/>
</dbReference>
<dbReference type="Pfam" id="PF04752">
    <property type="entry name" value="ChaC"/>
    <property type="match status" value="1"/>
</dbReference>
<dbReference type="InterPro" id="IPR036568">
    <property type="entry name" value="GGCT-like_sf"/>
</dbReference>
<evidence type="ECO:0000313" key="3">
    <source>
        <dbReference type="EMBL" id="SFZ85741.1"/>
    </source>
</evidence>
<dbReference type="PANTHER" id="PTHR12192:SF2">
    <property type="entry name" value="GLUTATHIONE-SPECIFIC GAMMA-GLUTAMYLCYCLOTRANSFERASE 2"/>
    <property type="match status" value="1"/>
</dbReference>
<keyword evidence="2" id="KW-0456">Lyase</keyword>
<proteinExistence type="predicted"/>
<dbReference type="AlphaFoldDB" id="A0A1K2I022"/>
<sequence>MDVTMARDEASQGAEPLWVFGYGSLIWRPGFPFASRQAALLRGAHRRLCIYSHRHRGTRERPGLVLGLVAGGSCRGMGFEVPARDWSEVYAYLLDREMDSGVYRAVWRPVRLADGRMVRALAFVVDTSHPQYAGNLEQAEQLRLVRDGHGESGPNPEYVVETARHLMALGMADRYLDALAAELGGLGLRVPETA</sequence>
<evidence type="ECO:0000256" key="2">
    <source>
        <dbReference type="ARBA" id="ARBA00023239"/>
    </source>
</evidence>
<dbReference type="GO" id="GO:0061928">
    <property type="term" value="F:glutathione specific gamma-glutamylcyclotransferase activity"/>
    <property type="evidence" value="ECO:0007669"/>
    <property type="project" value="UniProtKB-EC"/>
</dbReference>
<gene>
    <name evidence="3" type="ORF">SAMN02983003_2910</name>
</gene>